<organism evidence="2 3">
    <name type="scientific">Hibiscus sabdariffa</name>
    <name type="common">roselle</name>
    <dbReference type="NCBI Taxonomy" id="183260"/>
    <lineage>
        <taxon>Eukaryota</taxon>
        <taxon>Viridiplantae</taxon>
        <taxon>Streptophyta</taxon>
        <taxon>Embryophyta</taxon>
        <taxon>Tracheophyta</taxon>
        <taxon>Spermatophyta</taxon>
        <taxon>Magnoliopsida</taxon>
        <taxon>eudicotyledons</taxon>
        <taxon>Gunneridae</taxon>
        <taxon>Pentapetalae</taxon>
        <taxon>rosids</taxon>
        <taxon>malvids</taxon>
        <taxon>Malvales</taxon>
        <taxon>Malvaceae</taxon>
        <taxon>Malvoideae</taxon>
        <taxon>Hibiscus</taxon>
    </lineage>
</organism>
<gene>
    <name evidence="2" type="ORF">V6N12_041653</name>
</gene>
<evidence type="ECO:0000256" key="1">
    <source>
        <dbReference type="SAM" id="MobiDB-lite"/>
    </source>
</evidence>
<protein>
    <submittedName>
        <fullName evidence="2">Uncharacterized protein</fullName>
    </submittedName>
</protein>
<evidence type="ECO:0000313" key="3">
    <source>
        <dbReference type="Proteomes" id="UP001472677"/>
    </source>
</evidence>
<accession>A0ABR2BII9</accession>
<sequence length="85" mass="9249">MANTSSSLDLSSSSSYAPTADPDVIQFASAESCGRTRRTRKEYMKKMNNTEAVPENFAMSHDVDKVPAEHATPADLEPRKAQAAM</sequence>
<name>A0ABR2BII9_9ROSI</name>
<comment type="caution">
    <text evidence="2">The sequence shown here is derived from an EMBL/GenBank/DDBJ whole genome shotgun (WGS) entry which is preliminary data.</text>
</comment>
<evidence type="ECO:0000313" key="2">
    <source>
        <dbReference type="EMBL" id="KAK8506976.1"/>
    </source>
</evidence>
<dbReference type="EMBL" id="JBBPBM010000110">
    <property type="protein sequence ID" value="KAK8506976.1"/>
    <property type="molecule type" value="Genomic_DNA"/>
</dbReference>
<reference evidence="2 3" key="1">
    <citation type="journal article" date="2024" name="G3 (Bethesda)">
        <title>Genome assembly of Hibiscus sabdariffa L. provides insights into metabolisms of medicinal natural products.</title>
        <authorList>
            <person name="Kim T."/>
        </authorList>
    </citation>
    <scope>NUCLEOTIDE SEQUENCE [LARGE SCALE GENOMIC DNA]</scope>
    <source>
        <strain evidence="2">TK-2024</strain>
        <tissue evidence="2">Old leaves</tissue>
    </source>
</reference>
<feature type="compositionally biased region" description="Low complexity" evidence="1">
    <location>
        <begin position="1"/>
        <end position="15"/>
    </location>
</feature>
<proteinExistence type="predicted"/>
<feature type="region of interest" description="Disordered" evidence="1">
    <location>
        <begin position="1"/>
        <end position="85"/>
    </location>
</feature>
<keyword evidence="3" id="KW-1185">Reference proteome</keyword>
<dbReference type="Proteomes" id="UP001472677">
    <property type="component" value="Unassembled WGS sequence"/>
</dbReference>
<feature type="compositionally biased region" description="Basic and acidic residues" evidence="1">
    <location>
        <begin position="76"/>
        <end position="85"/>
    </location>
</feature>